<sequence>MHHGSCAHQCGEPIVNQFKRRTKQQAKALPFQILHEYVICGVACPFVPPIDVTIRPGL</sequence>
<feature type="non-terminal residue" evidence="1">
    <location>
        <position position="1"/>
    </location>
</feature>
<dbReference type="EMBL" id="JACEIK010006564">
    <property type="protein sequence ID" value="MCE2055887.1"/>
    <property type="molecule type" value="Genomic_DNA"/>
</dbReference>
<accession>A0ABS8W1K0</accession>
<protein>
    <submittedName>
        <fullName evidence="1">Uncharacterized protein</fullName>
    </submittedName>
</protein>
<gene>
    <name evidence="1" type="ORF">HAX54_043670</name>
</gene>
<keyword evidence="2" id="KW-1185">Reference proteome</keyword>
<name>A0ABS8W1K0_DATST</name>
<evidence type="ECO:0000313" key="2">
    <source>
        <dbReference type="Proteomes" id="UP000823775"/>
    </source>
</evidence>
<evidence type="ECO:0000313" key="1">
    <source>
        <dbReference type="EMBL" id="MCE2055887.1"/>
    </source>
</evidence>
<reference evidence="1 2" key="1">
    <citation type="journal article" date="2021" name="BMC Genomics">
        <title>Datura genome reveals duplications of psychoactive alkaloid biosynthetic genes and high mutation rate following tissue culture.</title>
        <authorList>
            <person name="Rajewski A."/>
            <person name="Carter-House D."/>
            <person name="Stajich J."/>
            <person name="Litt A."/>
        </authorList>
    </citation>
    <scope>NUCLEOTIDE SEQUENCE [LARGE SCALE GENOMIC DNA]</scope>
    <source>
        <strain evidence="1">AR-01</strain>
    </source>
</reference>
<comment type="caution">
    <text evidence="1">The sequence shown here is derived from an EMBL/GenBank/DDBJ whole genome shotgun (WGS) entry which is preliminary data.</text>
</comment>
<proteinExistence type="predicted"/>
<organism evidence="1 2">
    <name type="scientific">Datura stramonium</name>
    <name type="common">Jimsonweed</name>
    <name type="synonym">Common thornapple</name>
    <dbReference type="NCBI Taxonomy" id="4076"/>
    <lineage>
        <taxon>Eukaryota</taxon>
        <taxon>Viridiplantae</taxon>
        <taxon>Streptophyta</taxon>
        <taxon>Embryophyta</taxon>
        <taxon>Tracheophyta</taxon>
        <taxon>Spermatophyta</taxon>
        <taxon>Magnoliopsida</taxon>
        <taxon>eudicotyledons</taxon>
        <taxon>Gunneridae</taxon>
        <taxon>Pentapetalae</taxon>
        <taxon>asterids</taxon>
        <taxon>lamiids</taxon>
        <taxon>Solanales</taxon>
        <taxon>Solanaceae</taxon>
        <taxon>Solanoideae</taxon>
        <taxon>Datureae</taxon>
        <taxon>Datura</taxon>
    </lineage>
</organism>
<dbReference type="Proteomes" id="UP000823775">
    <property type="component" value="Unassembled WGS sequence"/>
</dbReference>